<keyword evidence="3" id="KW-1185">Reference proteome</keyword>
<evidence type="ECO:0000256" key="1">
    <source>
        <dbReference type="SAM" id="MobiDB-lite"/>
    </source>
</evidence>
<dbReference type="EMBL" id="BJZT01000014">
    <property type="protein sequence ID" value="GEO99131.1"/>
    <property type="molecule type" value="Genomic_DNA"/>
</dbReference>
<comment type="caution">
    <text evidence="2">The sequence shown here is derived from an EMBL/GenBank/DDBJ whole genome shotgun (WGS) entry which is preliminary data.</text>
</comment>
<proteinExistence type="predicted"/>
<name>A0A512IN58_9HYPH</name>
<sequence>MRGEALMDLVVHEGSAGEAEARVRGWRRKSLIRCGPLTFGCRLAAPTTKSPRPSPRKRGEEMRTTEPIGRKPSGIEGKEKARFSSEKRAFRWFFVSGKNGSSL</sequence>
<evidence type="ECO:0000313" key="2">
    <source>
        <dbReference type="EMBL" id="GEO99131.1"/>
    </source>
</evidence>
<evidence type="ECO:0000313" key="3">
    <source>
        <dbReference type="Proteomes" id="UP000321258"/>
    </source>
</evidence>
<feature type="region of interest" description="Disordered" evidence="1">
    <location>
        <begin position="42"/>
        <end position="82"/>
    </location>
</feature>
<accession>A0A512IN58</accession>
<protein>
    <submittedName>
        <fullName evidence="2">Uncharacterized protein</fullName>
    </submittedName>
</protein>
<dbReference type="AlphaFoldDB" id="A0A512IN58"/>
<dbReference type="Proteomes" id="UP000321258">
    <property type="component" value="Unassembled WGS sequence"/>
</dbReference>
<reference evidence="2 3" key="1">
    <citation type="submission" date="2019-07" db="EMBL/GenBank/DDBJ databases">
        <title>Whole genome shotgun sequence of Methylobacterium haplocladii NBRC 107714.</title>
        <authorList>
            <person name="Hosoyama A."/>
            <person name="Uohara A."/>
            <person name="Ohji S."/>
            <person name="Ichikawa N."/>
        </authorList>
    </citation>
    <scope>NUCLEOTIDE SEQUENCE [LARGE SCALE GENOMIC DNA]</scope>
    <source>
        <strain evidence="2 3">NBRC 107714</strain>
    </source>
</reference>
<gene>
    <name evidence="2" type="ORF">MHA02_15190</name>
</gene>
<organism evidence="2 3">
    <name type="scientific">Methylobacterium haplocladii</name>
    <dbReference type="NCBI Taxonomy" id="1176176"/>
    <lineage>
        <taxon>Bacteria</taxon>
        <taxon>Pseudomonadati</taxon>
        <taxon>Pseudomonadota</taxon>
        <taxon>Alphaproteobacteria</taxon>
        <taxon>Hyphomicrobiales</taxon>
        <taxon>Methylobacteriaceae</taxon>
        <taxon>Methylobacterium</taxon>
    </lineage>
</organism>